<reference evidence="9 10" key="1">
    <citation type="submission" date="2024-12" db="EMBL/GenBank/DDBJ databases">
        <title>The unique morphological basis and parallel evolutionary history of personate flowers in Penstemon.</title>
        <authorList>
            <person name="Depatie T.H."/>
            <person name="Wessinger C.A."/>
        </authorList>
    </citation>
    <scope>NUCLEOTIDE SEQUENCE [LARGE SCALE GENOMIC DNA]</scope>
    <source>
        <strain evidence="9">WTNN_2</strain>
        <tissue evidence="9">Leaf</tissue>
    </source>
</reference>
<dbReference type="EMBL" id="JBJXBP010000007">
    <property type="protein sequence ID" value="KAL3818005.1"/>
    <property type="molecule type" value="Genomic_DNA"/>
</dbReference>
<dbReference type="InterPro" id="IPR003388">
    <property type="entry name" value="Reticulon"/>
</dbReference>
<dbReference type="InterPro" id="IPR045064">
    <property type="entry name" value="Reticulon-like"/>
</dbReference>
<dbReference type="PANTHER" id="PTHR10994:SF193">
    <property type="entry name" value="RETICULON-LIKE PROTEIN"/>
    <property type="match status" value="1"/>
</dbReference>
<evidence type="ECO:0000256" key="2">
    <source>
        <dbReference type="ARBA" id="ARBA00022692"/>
    </source>
</evidence>
<evidence type="ECO:0000256" key="6">
    <source>
        <dbReference type="RuleBase" id="RU363132"/>
    </source>
</evidence>
<dbReference type="Proteomes" id="UP001634393">
    <property type="component" value="Unassembled WGS sequence"/>
</dbReference>
<dbReference type="AlphaFoldDB" id="A0ABD3S0N3"/>
<feature type="transmembrane region" description="Helical" evidence="6">
    <location>
        <begin position="84"/>
        <end position="106"/>
    </location>
</feature>
<evidence type="ECO:0000256" key="1">
    <source>
        <dbReference type="ARBA" id="ARBA00004477"/>
    </source>
</evidence>
<evidence type="ECO:0000256" key="3">
    <source>
        <dbReference type="ARBA" id="ARBA00022824"/>
    </source>
</evidence>
<evidence type="ECO:0000313" key="9">
    <source>
        <dbReference type="EMBL" id="KAL3818005.1"/>
    </source>
</evidence>
<protein>
    <recommendedName>
        <fullName evidence="6">Reticulon-like protein</fullName>
    </recommendedName>
</protein>
<dbReference type="GO" id="GO:0005789">
    <property type="term" value="C:endoplasmic reticulum membrane"/>
    <property type="evidence" value="ECO:0007669"/>
    <property type="project" value="UniProtKB-SubCell"/>
</dbReference>
<organism evidence="9 10">
    <name type="scientific">Penstemon smallii</name>
    <dbReference type="NCBI Taxonomy" id="265156"/>
    <lineage>
        <taxon>Eukaryota</taxon>
        <taxon>Viridiplantae</taxon>
        <taxon>Streptophyta</taxon>
        <taxon>Embryophyta</taxon>
        <taxon>Tracheophyta</taxon>
        <taxon>Spermatophyta</taxon>
        <taxon>Magnoliopsida</taxon>
        <taxon>eudicotyledons</taxon>
        <taxon>Gunneridae</taxon>
        <taxon>Pentapetalae</taxon>
        <taxon>asterids</taxon>
        <taxon>lamiids</taxon>
        <taxon>Lamiales</taxon>
        <taxon>Plantaginaceae</taxon>
        <taxon>Cheloneae</taxon>
        <taxon>Penstemon</taxon>
    </lineage>
</organism>
<feature type="region of interest" description="Disordered" evidence="7">
    <location>
        <begin position="1"/>
        <end position="22"/>
    </location>
</feature>
<evidence type="ECO:0000256" key="4">
    <source>
        <dbReference type="ARBA" id="ARBA00022989"/>
    </source>
</evidence>
<feature type="domain" description="Reticulon" evidence="8">
    <location>
        <begin position="48"/>
        <end position="232"/>
    </location>
</feature>
<evidence type="ECO:0000313" key="10">
    <source>
        <dbReference type="Proteomes" id="UP001634393"/>
    </source>
</evidence>
<feature type="transmembrane region" description="Helical" evidence="6">
    <location>
        <begin position="157"/>
        <end position="190"/>
    </location>
</feature>
<accession>A0ABD3S0N3</accession>
<evidence type="ECO:0000259" key="8">
    <source>
        <dbReference type="PROSITE" id="PS50845"/>
    </source>
</evidence>
<comment type="caution">
    <text evidence="9">The sequence shown here is derived from an EMBL/GenBank/DDBJ whole genome shotgun (WGS) entry which is preliminary data.</text>
</comment>
<keyword evidence="10" id="KW-1185">Reference proteome</keyword>
<keyword evidence="3 6" id="KW-0256">Endoplasmic reticulum</keyword>
<keyword evidence="2 6" id="KW-0812">Transmembrane</keyword>
<sequence length="232" mass="25931">MENIADHSSSSSSDSEDEESSTTSFRSKVYGLIGEKKTVHTLLGGGKPADVFLWKDKKISALVFGGATTLWILFYVLDYNLLTLLSQGLIIGLTILFLWSNAASFIKKSPPQIPEINITQETVLEFPFTLRIAINYVFATLRDIASGKDLKKFLSTIAGLWVLSIVGSCCDLLTLMYTITVLVFTMPFVYEKYEDQVDSFAKKALDGLEKQYAVFDSNVLSKIPRRLKDRLD</sequence>
<keyword evidence="5 6" id="KW-0472">Membrane</keyword>
<proteinExistence type="predicted"/>
<comment type="subcellular location">
    <subcellularLocation>
        <location evidence="1 6">Endoplasmic reticulum membrane</location>
        <topology evidence="1 6">Multi-pass membrane protein</topology>
    </subcellularLocation>
</comment>
<dbReference type="Pfam" id="PF02453">
    <property type="entry name" value="Reticulon"/>
    <property type="match status" value="1"/>
</dbReference>
<gene>
    <name evidence="9" type="ORF">ACJIZ3_003910</name>
</gene>
<name>A0ABD3S0N3_9LAMI</name>
<feature type="transmembrane region" description="Helical" evidence="6">
    <location>
        <begin position="59"/>
        <end position="77"/>
    </location>
</feature>
<evidence type="ECO:0000256" key="5">
    <source>
        <dbReference type="ARBA" id="ARBA00023136"/>
    </source>
</evidence>
<keyword evidence="4 6" id="KW-1133">Transmembrane helix</keyword>
<evidence type="ECO:0000256" key="7">
    <source>
        <dbReference type="SAM" id="MobiDB-lite"/>
    </source>
</evidence>
<dbReference type="PANTHER" id="PTHR10994">
    <property type="entry name" value="RETICULON"/>
    <property type="match status" value="1"/>
</dbReference>
<dbReference type="PROSITE" id="PS50845">
    <property type="entry name" value="RETICULON"/>
    <property type="match status" value="1"/>
</dbReference>